<reference evidence="4 5" key="1">
    <citation type="submission" date="2011-08" db="EMBL/GenBank/DDBJ databases">
        <title>The Genome Sequence of Johnsonella ignava ATCC 51276.</title>
        <authorList>
            <consortium name="The Broad Institute Genome Sequencing Platform"/>
            <person name="Earl A."/>
            <person name="Ward D."/>
            <person name="Feldgarden M."/>
            <person name="Gevers D."/>
            <person name="Izard J."/>
            <person name="Blanton J.M."/>
            <person name="Baranova O.V."/>
            <person name="Dewhirst F.E."/>
            <person name="Young S.K."/>
            <person name="Zeng Q."/>
            <person name="Gargeya S."/>
            <person name="Fitzgerald M."/>
            <person name="Haas B."/>
            <person name="Abouelleil A."/>
            <person name="Alvarado L."/>
            <person name="Arachchi H.M."/>
            <person name="Berlin A."/>
            <person name="Brown A."/>
            <person name="Chapman S.B."/>
            <person name="Chen Z."/>
            <person name="Dunbar C."/>
            <person name="Freedman E."/>
            <person name="Gearin G."/>
            <person name="Gellesch M."/>
            <person name="Goldberg J."/>
            <person name="Griggs A."/>
            <person name="Gujja S."/>
            <person name="Heiman D."/>
            <person name="Howarth C."/>
            <person name="Larson L."/>
            <person name="Lui A."/>
            <person name="MacDonald P.J.P."/>
            <person name="Montmayeur A."/>
            <person name="Murphy C."/>
            <person name="Neiman D."/>
            <person name="Pearson M."/>
            <person name="Priest M."/>
            <person name="Roberts A."/>
            <person name="Saif S."/>
            <person name="Shea T."/>
            <person name="Shenoy N."/>
            <person name="Sisk P."/>
            <person name="Stolte C."/>
            <person name="Sykes S."/>
            <person name="Wortman J."/>
            <person name="Nusbaum C."/>
            <person name="Birren B."/>
        </authorList>
    </citation>
    <scope>NUCLEOTIDE SEQUENCE [LARGE SCALE GENOMIC DNA]</scope>
    <source>
        <strain evidence="4 5">ATCC 51276</strain>
    </source>
</reference>
<evidence type="ECO:0008006" key="6">
    <source>
        <dbReference type="Google" id="ProtNLM"/>
    </source>
</evidence>
<dbReference type="EMBL" id="ACZL01000031">
    <property type="protein sequence ID" value="EHI54985.1"/>
    <property type="molecule type" value="Genomic_DNA"/>
</dbReference>
<keyword evidence="2" id="KW-0175">Coiled coil</keyword>
<proteinExistence type="inferred from homology"/>
<name>G5GJU2_9FIRM</name>
<dbReference type="Proteomes" id="UP000003011">
    <property type="component" value="Unassembled WGS sequence"/>
</dbReference>
<dbReference type="PATRIC" id="fig|679200.3.peg.1938"/>
<comment type="similarity">
    <text evidence="1">Belongs to the TelA family.</text>
</comment>
<gene>
    <name evidence="4" type="ORF">HMPREF9333_01832</name>
</gene>
<dbReference type="Pfam" id="PF05816">
    <property type="entry name" value="TelA"/>
    <property type="match status" value="1"/>
</dbReference>
<dbReference type="PANTHER" id="PTHR38432:SF1">
    <property type="entry name" value="TELA-LIKE PROTEIN SAOUHSC_01408"/>
    <property type="match status" value="1"/>
</dbReference>
<evidence type="ECO:0000313" key="4">
    <source>
        <dbReference type="EMBL" id="EHI54985.1"/>
    </source>
</evidence>
<evidence type="ECO:0000313" key="5">
    <source>
        <dbReference type="Proteomes" id="UP000003011"/>
    </source>
</evidence>
<evidence type="ECO:0000256" key="1">
    <source>
        <dbReference type="ARBA" id="ARBA00005541"/>
    </source>
</evidence>
<feature type="compositionally biased region" description="Basic and acidic residues" evidence="3">
    <location>
        <begin position="1"/>
        <end position="20"/>
    </location>
</feature>
<dbReference type="OrthoDB" id="9768858at2"/>
<keyword evidence="5" id="KW-1185">Reference proteome</keyword>
<dbReference type="STRING" id="679200.HMPREF9333_01832"/>
<feature type="region of interest" description="Disordered" evidence="3">
    <location>
        <begin position="56"/>
        <end position="77"/>
    </location>
</feature>
<dbReference type="InterPro" id="IPR008863">
    <property type="entry name" value="Toxic_anion-R_TelA"/>
</dbReference>
<dbReference type="eggNOG" id="COG3853">
    <property type="taxonomic scope" value="Bacteria"/>
</dbReference>
<dbReference type="PIRSF" id="PIRSF026508">
    <property type="entry name" value="TelA"/>
    <property type="match status" value="1"/>
</dbReference>
<sequence length="432" mass="48453">MNDDKLEFSKSPDEEPKSTDIIETGSNNTESIDLNKNNYNDADFKELLDEAPQLTLEPFSKDEIQTANTPVPKPEESVINEPELTEEEKKMVMNFASQIDIENSQAVLQYGAGSQKKIADFSESALSRVRTKDLGEVGQILANVVSELKTLEDPEEEKGFLGLFKKTGNKIAGIKAKYDKAEVNINKISKVLEEHQVTLLKDIAMLDKMYDLNLKYFKELSMYILAGKERLRKATQVELPQLVEKAQKSGLPEDGSKAKDFSELCSRFERKIHDLELTRAISLQMAPQIRLIQSNDSTMSDKIQSTLVNTIPLWKSQMVIAIGLSHSTEAAKAQSAVSNMTNELLRKNADMLKTASIETARESERGIIDIETLKATNQTLISTLDDVLKIQEEGRNKRIAAEAELKNIENEMKKKLLEVSVIKTEANKNDIN</sequence>
<dbReference type="RefSeq" id="WP_005541627.1">
    <property type="nucleotide sequence ID" value="NZ_JH378836.1"/>
</dbReference>
<feature type="region of interest" description="Disordered" evidence="3">
    <location>
        <begin position="1"/>
        <end position="37"/>
    </location>
</feature>
<feature type="compositionally biased region" description="Polar residues" evidence="3">
    <location>
        <begin position="24"/>
        <end position="37"/>
    </location>
</feature>
<evidence type="ECO:0000256" key="3">
    <source>
        <dbReference type="SAM" id="MobiDB-lite"/>
    </source>
</evidence>
<organism evidence="4 5">
    <name type="scientific">Johnsonella ignava ATCC 51276</name>
    <dbReference type="NCBI Taxonomy" id="679200"/>
    <lineage>
        <taxon>Bacteria</taxon>
        <taxon>Bacillati</taxon>
        <taxon>Bacillota</taxon>
        <taxon>Clostridia</taxon>
        <taxon>Lachnospirales</taxon>
        <taxon>Lachnospiraceae</taxon>
        <taxon>Johnsonella</taxon>
    </lineage>
</organism>
<dbReference type="HOGENOM" id="CLU_032111_0_0_9"/>
<accession>G5GJU2</accession>
<dbReference type="PANTHER" id="PTHR38432">
    <property type="entry name" value="TELA-LIKE PROTEIN SAOUHSC_01408"/>
    <property type="match status" value="1"/>
</dbReference>
<comment type="caution">
    <text evidence="4">The sequence shown here is derived from an EMBL/GenBank/DDBJ whole genome shotgun (WGS) entry which is preliminary data.</text>
</comment>
<feature type="coiled-coil region" evidence="2">
    <location>
        <begin position="391"/>
        <end position="425"/>
    </location>
</feature>
<dbReference type="AlphaFoldDB" id="G5GJU2"/>
<evidence type="ECO:0000256" key="2">
    <source>
        <dbReference type="SAM" id="Coils"/>
    </source>
</evidence>
<protein>
    <recommendedName>
        <fullName evidence="6">Toxic anion resistance protein</fullName>
    </recommendedName>
</protein>